<keyword evidence="2" id="KW-0732">Signal</keyword>
<feature type="signal peptide" evidence="2">
    <location>
        <begin position="1"/>
        <end position="38"/>
    </location>
</feature>
<reference evidence="3" key="1">
    <citation type="journal article" date="2016" name="Ticks Tick Borne Dis.">
        <title>De novo assembly and annotation of the salivary gland transcriptome of Rhipicephalus appendiculatus male and female ticks during blood feeding.</title>
        <authorList>
            <person name="de Castro M.H."/>
            <person name="de Klerk D."/>
            <person name="Pienaar R."/>
            <person name="Latif A.A."/>
            <person name="Rees D.J."/>
            <person name="Mans B.J."/>
        </authorList>
    </citation>
    <scope>NUCLEOTIDE SEQUENCE</scope>
    <source>
        <tissue evidence="3">Salivary glands</tissue>
    </source>
</reference>
<name>A0A131Z7V9_RHIAP</name>
<feature type="non-terminal residue" evidence="3">
    <location>
        <position position="1"/>
    </location>
</feature>
<organism evidence="3">
    <name type="scientific">Rhipicephalus appendiculatus</name>
    <name type="common">Brown ear tick</name>
    <dbReference type="NCBI Taxonomy" id="34631"/>
    <lineage>
        <taxon>Eukaryota</taxon>
        <taxon>Metazoa</taxon>
        <taxon>Ecdysozoa</taxon>
        <taxon>Arthropoda</taxon>
        <taxon>Chelicerata</taxon>
        <taxon>Arachnida</taxon>
        <taxon>Acari</taxon>
        <taxon>Parasitiformes</taxon>
        <taxon>Ixodida</taxon>
        <taxon>Ixodoidea</taxon>
        <taxon>Ixodidae</taxon>
        <taxon>Rhipicephalinae</taxon>
        <taxon>Rhipicephalus</taxon>
        <taxon>Rhipicephalus</taxon>
    </lineage>
</organism>
<feature type="chain" id="PRO_5007287051" evidence="2">
    <location>
        <begin position="39"/>
        <end position="140"/>
    </location>
</feature>
<evidence type="ECO:0000313" key="3">
    <source>
        <dbReference type="EMBL" id="JAP87439.1"/>
    </source>
</evidence>
<feature type="compositionally biased region" description="Acidic residues" evidence="1">
    <location>
        <begin position="81"/>
        <end position="93"/>
    </location>
</feature>
<dbReference type="EMBL" id="GEDV01001118">
    <property type="protein sequence ID" value="JAP87439.1"/>
    <property type="molecule type" value="Transcribed_RNA"/>
</dbReference>
<dbReference type="AlphaFoldDB" id="A0A131Z7V9"/>
<feature type="region of interest" description="Disordered" evidence="1">
    <location>
        <begin position="73"/>
        <end position="128"/>
    </location>
</feature>
<sequence length="140" mass="15757">HHPSYRAPRPLKTSTKMKGLLLLAQVVLLFVIWDSCKGQSEEGKRKVRVYCTRANVTSELAEAGTGLEERAIHFASRSDEPDVESEDDDDDETPSEKKQGLGLKRRRPKNAIKCGGRKPPCPDGCSCQRRRGKQYCMLKK</sequence>
<evidence type="ECO:0000256" key="2">
    <source>
        <dbReference type="SAM" id="SignalP"/>
    </source>
</evidence>
<evidence type="ECO:0000256" key="1">
    <source>
        <dbReference type="SAM" id="MobiDB-lite"/>
    </source>
</evidence>
<proteinExistence type="predicted"/>
<accession>A0A131Z7V9</accession>
<protein>
    <submittedName>
        <fullName evidence="3">Uncharacterized protein</fullName>
    </submittedName>
</protein>